<feature type="compositionally biased region" description="Low complexity" evidence="1">
    <location>
        <begin position="34"/>
        <end position="47"/>
    </location>
</feature>
<feature type="region of interest" description="Disordered" evidence="1">
    <location>
        <begin position="69"/>
        <end position="92"/>
    </location>
</feature>
<dbReference type="EMBL" id="LGRX02030081">
    <property type="protein sequence ID" value="KAK3246184.1"/>
    <property type="molecule type" value="Genomic_DNA"/>
</dbReference>
<accession>A0AAE0C1T6</accession>
<sequence>MIAQISQTLVASNFGSRAQKMKPRMVVMKATKQSSDSKSNTTSNSDSLGCPDSPTGVCDVETNFVMKKGKNTNKGEDAALGCPDSDTGTCST</sequence>
<evidence type="ECO:0000256" key="1">
    <source>
        <dbReference type="SAM" id="MobiDB-lite"/>
    </source>
</evidence>
<gene>
    <name evidence="2" type="ORF">CYMTET_44263</name>
</gene>
<reference evidence="2 3" key="1">
    <citation type="journal article" date="2015" name="Genome Biol. Evol.">
        <title>Comparative Genomics of a Bacterivorous Green Alga Reveals Evolutionary Causalities and Consequences of Phago-Mixotrophic Mode of Nutrition.</title>
        <authorList>
            <person name="Burns J.A."/>
            <person name="Paasch A."/>
            <person name="Narechania A."/>
            <person name="Kim E."/>
        </authorList>
    </citation>
    <scope>NUCLEOTIDE SEQUENCE [LARGE SCALE GENOMIC DNA]</scope>
    <source>
        <strain evidence="2 3">PLY_AMNH</strain>
    </source>
</reference>
<evidence type="ECO:0000313" key="3">
    <source>
        <dbReference type="Proteomes" id="UP001190700"/>
    </source>
</evidence>
<dbReference type="Proteomes" id="UP001190700">
    <property type="component" value="Unassembled WGS sequence"/>
</dbReference>
<feature type="region of interest" description="Disordered" evidence="1">
    <location>
        <begin position="27"/>
        <end position="55"/>
    </location>
</feature>
<organism evidence="2 3">
    <name type="scientific">Cymbomonas tetramitiformis</name>
    <dbReference type="NCBI Taxonomy" id="36881"/>
    <lineage>
        <taxon>Eukaryota</taxon>
        <taxon>Viridiplantae</taxon>
        <taxon>Chlorophyta</taxon>
        <taxon>Pyramimonadophyceae</taxon>
        <taxon>Pyramimonadales</taxon>
        <taxon>Pyramimonadaceae</taxon>
        <taxon>Cymbomonas</taxon>
    </lineage>
</organism>
<proteinExistence type="predicted"/>
<dbReference type="AlphaFoldDB" id="A0AAE0C1T6"/>
<evidence type="ECO:0000313" key="2">
    <source>
        <dbReference type="EMBL" id="KAK3246184.1"/>
    </source>
</evidence>
<name>A0AAE0C1T6_9CHLO</name>
<protein>
    <submittedName>
        <fullName evidence="2">Uncharacterized protein</fullName>
    </submittedName>
</protein>
<keyword evidence="3" id="KW-1185">Reference proteome</keyword>
<comment type="caution">
    <text evidence="2">The sequence shown here is derived from an EMBL/GenBank/DDBJ whole genome shotgun (WGS) entry which is preliminary data.</text>
</comment>